<dbReference type="Pfam" id="PF23276">
    <property type="entry name" value="TPR_24"/>
    <property type="match status" value="1"/>
</dbReference>
<sequence>MLSFTARAAARRPRLHSSRLSVLASSSVAHQPVSCRLLSTNTPAAPQRAEPPHLATSDTPAAPFHFSTPAKHGRTPPREHPVQRINRELHRYSSTSPVDLAGTLNAWNKLKAGKVAPTEESYHLLLQGFAAHGMLDEALTVVEDMQGFGFWPGTTAWNHILYAARYSTKNEHAVLEHMRAERIPFDLKTYEHIITSQAAQHNVEGCLQTLDDMHTDGLVVNFKSIKTAIKLMSHQGCARVAIDLAASYEKISSRRLDVEVWVHILTASAETYYTEGTIQAWDKVVHHFNTTPDEGLCIQVLNVAGRAGLPELATDVHALLARAGILRQEHHYAPLLNSFCTSNRIQEAFAVLSLMRQSSVSILPGTVRPLIEHLKQSVDEVDNAFVALENIKKESNKSIDVAAFNAVLTAAVELEDMQRAVGTYKYAAELGVTPNADTFDTLLRGCVIARNKPLGDRLLTEMRAAGLTLGAGTYEQLVKLCLTQTYYEDAFFYLEEMKGAGFLPSRNVYEAIIRRCTLAKDPRARLAQEEMKQVGYESSRKFLRWLQAQQDAIGADGETANSAGGAPTAASGVQPKANRPAKSTKHTPRTKPIRHIKVHR</sequence>
<feature type="domain" description="Pentatricopeptide repeat-containing protein-mitochondrial" evidence="7">
    <location>
        <begin position="294"/>
        <end position="425"/>
    </location>
</feature>
<keyword evidence="2" id="KW-0677">Repeat</keyword>
<feature type="region of interest" description="Disordered" evidence="6">
    <location>
        <begin position="1"/>
        <end position="22"/>
    </location>
</feature>
<accession>A0A067MVH1</accession>
<evidence type="ECO:0000256" key="2">
    <source>
        <dbReference type="ARBA" id="ARBA00022737"/>
    </source>
</evidence>
<evidence type="ECO:0000256" key="1">
    <source>
        <dbReference type="ARBA" id="ARBA00006192"/>
    </source>
</evidence>
<dbReference type="NCBIfam" id="TIGR00756">
    <property type="entry name" value="PPR"/>
    <property type="match status" value="1"/>
</dbReference>
<comment type="function">
    <text evidence="3">Regulates mitochondrial small subunit maturation by controlling 15S rRNA 5'-end processing. Localizes to the 5' precursor of the 15S rRNA in a position that is subsequently occupied by mS47 in the mature yeast mtSSU. Uses structure and sequence-specific RNA recognition, binding to a single-stranded region of the precursor and specifically recognizing bases -6 to -1. The exchange of Ccm1 for mS47 is coupled to the irreversible removal of precursor rRNA that is accompanied by conformational changes of the mitoribosomal proteins uS5m and mS26. These conformational changes signal completion of 5'-end rRNA processing through protection of the mature 5'-end of the 15S rRNA and stabilization of mS47. The removal of the 5' precursor together with the dissociation of Ccm1 may be catalyzed by the 5'-3' exoribonuclease Pet127. Involved in the specific removal of group I introns in mitochondrial encoded transcripts.</text>
</comment>
<name>A0A067MVH1_BOTB1</name>
<evidence type="ECO:0000256" key="5">
    <source>
        <dbReference type="PROSITE-ProRule" id="PRU00708"/>
    </source>
</evidence>
<feature type="region of interest" description="Disordered" evidence="6">
    <location>
        <begin position="556"/>
        <end position="600"/>
    </location>
</feature>
<dbReference type="HOGENOM" id="CLU_008514_2_0_1"/>
<evidence type="ECO:0000313" key="8">
    <source>
        <dbReference type="EMBL" id="KDQ15827.1"/>
    </source>
</evidence>
<evidence type="ECO:0000256" key="3">
    <source>
        <dbReference type="ARBA" id="ARBA00044493"/>
    </source>
</evidence>
<dbReference type="Gene3D" id="1.25.40.10">
    <property type="entry name" value="Tetratricopeptide repeat domain"/>
    <property type="match status" value="3"/>
</dbReference>
<dbReference type="STRING" id="930990.A0A067MVH1"/>
<dbReference type="Pfam" id="PF13812">
    <property type="entry name" value="PPR_3"/>
    <property type="match status" value="1"/>
</dbReference>
<dbReference type="PANTHER" id="PTHR47447:SF17">
    <property type="entry name" value="OS12G0638900 PROTEIN"/>
    <property type="match status" value="1"/>
</dbReference>
<dbReference type="OrthoDB" id="185373at2759"/>
<dbReference type="InterPro" id="IPR011990">
    <property type="entry name" value="TPR-like_helical_dom_sf"/>
</dbReference>
<dbReference type="InterPro" id="IPR002885">
    <property type="entry name" value="PPR_rpt"/>
</dbReference>
<keyword evidence="9" id="KW-1185">Reference proteome</keyword>
<protein>
    <recommendedName>
        <fullName evidence="7">Pentatricopeptide repeat-containing protein-mitochondrial domain-containing protein</fullName>
    </recommendedName>
</protein>
<evidence type="ECO:0000313" key="9">
    <source>
        <dbReference type="Proteomes" id="UP000027195"/>
    </source>
</evidence>
<organism evidence="8 9">
    <name type="scientific">Botryobasidium botryosum (strain FD-172 SS1)</name>
    <dbReference type="NCBI Taxonomy" id="930990"/>
    <lineage>
        <taxon>Eukaryota</taxon>
        <taxon>Fungi</taxon>
        <taxon>Dikarya</taxon>
        <taxon>Basidiomycota</taxon>
        <taxon>Agaricomycotina</taxon>
        <taxon>Agaricomycetes</taxon>
        <taxon>Cantharellales</taxon>
        <taxon>Botryobasidiaceae</taxon>
        <taxon>Botryobasidium</taxon>
    </lineage>
</organism>
<comment type="similarity">
    <text evidence="1">Belongs to the CCM1 family.</text>
</comment>
<dbReference type="AlphaFoldDB" id="A0A067MVH1"/>
<comment type="subunit">
    <text evidence="4">Binds to mitochondrial small subunit 15S rRNA.</text>
</comment>
<feature type="repeat" description="PPR" evidence="5">
    <location>
        <begin position="118"/>
        <end position="152"/>
    </location>
</feature>
<gene>
    <name evidence="8" type="ORF">BOTBODRAFT_130540</name>
</gene>
<dbReference type="PROSITE" id="PS51375">
    <property type="entry name" value="PPR"/>
    <property type="match status" value="1"/>
</dbReference>
<evidence type="ECO:0000256" key="4">
    <source>
        <dbReference type="ARBA" id="ARBA00044511"/>
    </source>
</evidence>
<dbReference type="EMBL" id="KL198030">
    <property type="protein sequence ID" value="KDQ15827.1"/>
    <property type="molecule type" value="Genomic_DNA"/>
</dbReference>
<proteinExistence type="inferred from homology"/>
<feature type="compositionally biased region" description="Basic residues" evidence="6">
    <location>
        <begin position="582"/>
        <end position="600"/>
    </location>
</feature>
<dbReference type="InterPro" id="IPR057027">
    <property type="entry name" value="TPR_mt"/>
</dbReference>
<dbReference type="PANTHER" id="PTHR47447">
    <property type="entry name" value="OS03G0856100 PROTEIN"/>
    <property type="match status" value="1"/>
</dbReference>
<feature type="region of interest" description="Disordered" evidence="6">
    <location>
        <begin position="43"/>
        <end position="80"/>
    </location>
</feature>
<evidence type="ECO:0000256" key="6">
    <source>
        <dbReference type="SAM" id="MobiDB-lite"/>
    </source>
</evidence>
<reference evidence="9" key="1">
    <citation type="journal article" date="2014" name="Proc. Natl. Acad. Sci. U.S.A.">
        <title>Extensive sampling of basidiomycete genomes demonstrates inadequacy of the white-rot/brown-rot paradigm for wood decay fungi.</title>
        <authorList>
            <person name="Riley R."/>
            <person name="Salamov A.A."/>
            <person name="Brown D.W."/>
            <person name="Nagy L.G."/>
            <person name="Floudas D."/>
            <person name="Held B.W."/>
            <person name="Levasseur A."/>
            <person name="Lombard V."/>
            <person name="Morin E."/>
            <person name="Otillar R."/>
            <person name="Lindquist E.A."/>
            <person name="Sun H."/>
            <person name="LaButti K.M."/>
            <person name="Schmutz J."/>
            <person name="Jabbour D."/>
            <person name="Luo H."/>
            <person name="Baker S.E."/>
            <person name="Pisabarro A.G."/>
            <person name="Walton J.D."/>
            <person name="Blanchette R.A."/>
            <person name="Henrissat B."/>
            <person name="Martin F."/>
            <person name="Cullen D."/>
            <person name="Hibbett D.S."/>
            <person name="Grigoriev I.V."/>
        </authorList>
    </citation>
    <scope>NUCLEOTIDE SEQUENCE [LARGE SCALE GENOMIC DNA]</scope>
    <source>
        <strain evidence="9">FD-172 SS1</strain>
    </source>
</reference>
<dbReference type="InParanoid" id="A0A067MVH1"/>
<dbReference type="Proteomes" id="UP000027195">
    <property type="component" value="Unassembled WGS sequence"/>
</dbReference>
<evidence type="ECO:0000259" key="7">
    <source>
        <dbReference type="Pfam" id="PF23276"/>
    </source>
</evidence>
<dbReference type="Pfam" id="PF01535">
    <property type="entry name" value="PPR"/>
    <property type="match status" value="1"/>
</dbReference>